<dbReference type="PRINTS" id="PR00344">
    <property type="entry name" value="BCTRLSENSOR"/>
</dbReference>
<evidence type="ECO:0000259" key="8">
    <source>
        <dbReference type="PROSITE" id="PS50110"/>
    </source>
</evidence>
<accession>A0A1S9P6Y1</accession>
<evidence type="ECO:0000313" key="10">
    <source>
        <dbReference type="Proteomes" id="UP000189739"/>
    </source>
</evidence>
<dbReference type="PROSITE" id="PS50110">
    <property type="entry name" value="RESPONSE_REGULATORY"/>
    <property type="match status" value="1"/>
</dbReference>
<feature type="domain" description="Response regulatory" evidence="8">
    <location>
        <begin position="384"/>
        <end position="498"/>
    </location>
</feature>
<dbReference type="GO" id="GO:0000155">
    <property type="term" value="F:phosphorelay sensor kinase activity"/>
    <property type="evidence" value="ECO:0007669"/>
    <property type="project" value="InterPro"/>
</dbReference>
<dbReference type="InterPro" id="IPR011006">
    <property type="entry name" value="CheY-like_superfamily"/>
</dbReference>
<dbReference type="Gene3D" id="3.40.50.2300">
    <property type="match status" value="1"/>
</dbReference>
<dbReference type="InterPro" id="IPR036890">
    <property type="entry name" value="HATPase_C_sf"/>
</dbReference>
<dbReference type="EC" id="2.7.13.3" evidence="2"/>
<feature type="modified residue" description="4-aspartylphosphate" evidence="5">
    <location>
        <position position="433"/>
    </location>
</feature>
<comment type="catalytic activity">
    <reaction evidence="1">
        <text>ATP + protein L-histidine = ADP + protein N-phospho-L-histidine.</text>
        <dbReference type="EC" id="2.7.13.3"/>
    </reaction>
</comment>
<keyword evidence="10" id="KW-1185">Reference proteome</keyword>
<evidence type="ECO:0000256" key="4">
    <source>
        <dbReference type="ARBA" id="ARBA00023012"/>
    </source>
</evidence>
<dbReference type="Gene3D" id="3.30.565.10">
    <property type="entry name" value="Histidine kinase-like ATPase, C-terminal domain"/>
    <property type="match status" value="1"/>
</dbReference>
<reference evidence="9 10" key="1">
    <citation type="submission" date="2016-07" db="EMBL/GenBank/DDBJ databases">
        <title>Genomic analysis of zinc-resistant bacterium Mucilaginibacter pedocola TBZ30.</title>
        <authorList>
            <person name="Huang J."/>
            <person name="Tang J."/>
        </authorList>
    </citation>
    <scope>NUCLEOTIDE SEQUENCE [LARGE SCALE GENOMIC DNA]</scope>
    <source>
        <strain evidence="9 10">TBZ30</strain>
    </source>
</reference>
<name>A0A1S9P6Y1_9SPHI</name>
<dbReference type="SMART" id="SM00388">
    <property type="entry name" value="HisKA"/>
    <property type="match status" value="1"/>
</dbReference>
<dbReference type="SMART" id="SM00448">
    <property type="entry name" value="REC"/>
    <property type="match status" value="1"/>
</dbReference>
<proteinExistence type="predicted"/>
<dbReference type="Pfam" id="PF00072">
    <property type="entry name" value="Response_reg"/>
    <property type="match status" value="1"/>
</dbReference>
<comment type="caution">
    <text evidence="9">The sequence shown here is derived from an EMBL/GenBank/DDBJ whole genome shotgun (WGS) entry which is preliminary data.</text>
</comment>
<dbReference type="SUPFAM" id="SSF52172">
    <property type="entry name" value="CheY-like"/>
    <property type="match status" value="1"/>
</dbReference>
<dbReference type="SUPFAM" id="SSF47384">
    <property type="entry name" value="Homodimeric domain of signal transducing histidine kinase"/>
    <property type="match status" value="1"/>
</dbReference>
<dbReference type="AlphaFoldDB" id="A0A1S9P6Y1"/>
<dbReference type="FunFam" id="3.30.565.10:FF:000010">
    <property type="entry name" value="Sensor histidine kinase RcsC"/>
    <property type="match status" value="1"/>
</dbReference>
<dbReference type="InterPro" id="IPR001789">
    <property type="entry name" value="Sig_transdc_resp-reg_receiver"/>
</dbReference>
<dbReference type="Proteomes" id="UP000189739">
    <property type="component" value="Unassembled WGS sequence"/>
</dbReference>
<dbReference type="OrthoDB" id="9811889at2"/>
<dbReference type="RefSeq" id="WP_078351124.1">
    <property type="nucleotide sequence ID" value="NZ_MBTF01000038.1"/>
</dbReference>
<evidence type="ECO:0000259" key="7">
    <source>
        <dbReference type="PROSITE" id="PS50109"/>
    </source>
</evidence>
<dbReference type="SMART" id="SM00387">
    <property type="entry name" value="HATPase_c"/>
    <property type="match status" value="1"/>
</dbReference>
<protein>
    <recommendedName>
        <fullName evidence="2">histidine kinase</fullName>
        <ecNumber evidence="2">2.7.13.3</ecNumber>
    </recommendedName>
</protein>
<gene>
    <name evidence="9" type="ORF">BC343_17095</name>
</gene>
<dbReference type="Pfam" id="PF00512">
    <property type="entry name" value="HisKA"/>
    <property type="match status" value="1"/>
</dbReference>
<evidence type="ECO:0000256" key="1">
    <source>
        <dbReference type="ARBA" id="ARBA00000085"/>
    </source>
</evidence>
<dbReference type="Gene3D" id="1.10.287.130">
    <property type="match status" value="1"/>
</dbReference>
<dbReference type="InterPro" id="IPR036097">
    <property type="entry name" value="HisK_dim/P_sf"/>
</dbReference>
<sequence length="499" mass="56061">MNYHKLLNRQLKKYGNTELLAHPDFERFLEAVNDSYEAFDKDKELSDHAFMISEQEFAEINAQLKKESDLKKLSIEKLKNTLYHIKDDDAGESGEVDGDILAILEILNQEITKRKETEQQLLLAKEQAEAANRAKSEFLSIISHEIRTPLNAVIGMGHLLLKNHPRTDQVHNLTTLKTSADNLLVLINDILDFNKIEAGKLDLEEAPFNIEKLVNELVNANTNAANERENKIEIYIDEHMPKAFIGDTLRLGQVLNNLISNAVKFTLRGLIKVNVTLKELRAESALVQIAVDDTGVGIAANKLNDIFLPFMQASTSITRQYGGTGLGLAITKRILNLLNSDIKVASVVGKGSTFYFTLELELDPEERQVNAEDDALTYDLKNKKILLVEDTLFNVLYATQLIEGWNAQVEIADNGAIAIDILKERDCDLVLMDLQMPVLDGYSATLKIREFNKTTPIIALTASATSNVRDKVLEVGMQDYVTKPFNPDDFFLKLKKYLA</sequence>
<organism evidence="9 10">
    <name type="scientific">Mucilaginibacter pedocola</name>
    <dbReference type="NCBI Taxonomy" id="1792845"/>
    <lineage>
        <taxon>Bacteria</taxon>
        <taxon>Pseudomonadati</taxon>
        <taxon>Bacteroidota</taxon>
        <taxon>Sphingobacteriia</taxon>
        <taxon>Sphingobacteriales</taxon>
        <taxon>Sphingobacteriaceae</taxon>
        <taxon>Mucilaginibacter</taxon>
    </lineage>
</organism>
<evidence type="ECO:0000256" key="6">
    <source>
        <dbReference type="SAM" id="Coils"/>
    </source>
</evidence>
<keyword evidence="3 5" id="KW-0597">Phosphoprotein</keyword>
<evidence type="ECO:0000313" key="9">
    <source>
        <dbReference type="EMBL" id="OOQ56712.1"/>
    </source>
</evidence>
<dbReference type="EMBL" id="MBTF01000038">
    <property type="protein sequence ID" value="OOQ56712.1"/>
    <property type="molecule type" value="Genomic_DNA"/>
</dbReference>
<dbReference type="PANTHER" id="PTHR45339:SF1">
    <property type="entry name" value="HYBRID SIGNAL TRANSDUCTION HISTIDINE KINASE J"/>
    <property type="match status" value="1"/>
</dbReference>
<dbReference type="CDD" id="cd17546">
    <property type="entry name" value="REC_hyHK_CKI1_RcsC-like"/>
    <property type="match status" value="1"/>
</dbReference>
<keyword evidence="4" id="KW-0902">Two-component regulatory system</keyword>
<dbReference type="InterPro" id="IPR005467">
    <property type="entry name" value="His_kinase_dom"/>
</dbReference>
<dbReference type="InterPro" id="IPR003594">
    <property type="entry name" value="HATPase_dom"/>
</dbReference>
<dbReference type="SUPFAM" id="SSF55874">
    <property type="entry name" value="ATPase domain of HSP90 chaperone/DNA topoisomerase II/histidine kinase"/>
    <property type="match status" value="1"/>
</dbReference>
<dbReference type="CDD" id="cd16922">
    <property type="entry name" value="HATPase_EvgS-ArcB-TorS-like"/>
    <property type="match status" value="1"/>
</dbReference>
<evidence type="ECO:0000256" key="2">
    <source>
        <dbReference type="ARBA" id="ARBA00012438"/>
    </source>
</evidence>
<dbReference type="STRING" id="1792845.BC343_17095"/>
<evidence type="ECO:0000256" key="5">
    <source>
        <dbReference type="PROSITE-ProRule" id="PRU00169"/>
    </source>
</evidence>
<dbReference type="InterPro" id="IPR003661">
    <property type="entry name" value="HisK_dim/P_dom"/>
</dbReference>
<dbReference type="PANTHER" id="PTHR45339">
    <property type="entry name" value="HYBRID SIGNAL TRANSDUCTION HISTIDINE KINASE J"/>
    <property type="match status" value="1"/>
</dbReference>
<dbReference type="CDD" id="cd00082">
    <property type="entry name" value="HisKA"/>
    <property type="match status" value="1"/>
</dbReference>
<keyword evidence="6" id="KW-0175">Coiled coil</keyword>
<dbReference type="PROSITE" id="PS50109">
    <property type="entry name" value="HIS_KIN"/>
    <property type="match status" value="1"/>
</dbReference>
<evidence type="ECO:0000256" key="3">
    <source>
        <dbReference type="ARBA" id="ARBA00022553"/>
    </source>
</evidence>
<dbReference type="InterPro" id="IPR004358">
    <property type="entry name" value="Sig_transdc_His_kin-like_C"/>
</dbReference>
<dbReference type="Pfam" id="PF02518">
    <property type="entry name" value="HATPase_c"/>
    <property type="match status" value="1"/>
</dbReference>
<feature type="domain" description="Histidine kinase" evidence="7">
    <location>
        <begin position="141"/>
        <end position="362"/>
    </location>
</feature>
<feature type="coiled-coil region" evidence="6">
    <location>
        <begin position="107"/>
        <end position="134"/>
    </location>
</feature>